<feature type="transmembrane region" description="Helical" evidence="3">
    <location>
        <begin position="12"/>
        <end position="34"/>
    </location>
</feature>
<dbReference type="PANTHER" id="PTHR30576:SF0">
    <property type="entry name" value="UNDECAPRENYL-PHOSPHATE N-ACETYLGALACTOSAMINYL 1-PHOSPHATE TRANSFERASE-RELATED"/>
    <property type="match status" value="1"/>
</dbReference>
<keyword evidence="2" id="KW-0270">Exopolysaccharide synthesis</keyword>
<reference evidence="5 6" key="1">
    <citation type="submission" date="2021-12" db="EMBL/GenBank/DDBJ databases">
        <title>Sinirhodobacter sp. WL0062 is a bacterium isolated from seawater.</title>
        <authorList>
            <person name="Wang L."/>
            <person name="He W."/>
            <person name="Zhang D.-F."/>
        </authorList>
    </citation>
    <scope>NUCLEOTIDE SEQUENCE [LARGE SCALE GENOMIC DNA]</scope>
    <source>
        <strain evidence="5 6">WL0062</strain>
    </source>
</reference>
<organism evidence="5 6">
    <name type="scientific">Rhodobacter flavimaris</name>
    <dbReference type="NCBI Taxonomy" id="2907145"/>
    <lineage>
        <taxon>Bacteria</taxon>
        <taxon>Pseudomonadati</taxon>
        <taxon>Pseudomonadota</taxon>
        <taxon>Alphaproteobacteria</taxon>
        <taxon>Rhodobacterales</taxon>
        <taxon>Rhodobacter group</taxon>
        <taxon>Rhodobacter</taxon>
    </lineage>
</organism>
<comment type="caution">
    <text evidence="5">The sequence shown here is derived from an EMBL/GenBank/DDBJ whole genome shotgun (WGS) entry which is preliminary data.</text>
</comment>
<evidence type="ECO:0000313" key="5">
    <source>
        <dbReference type="EMBL" id="MCE5973636.1"/>
    </source>
</evidence>
<dbReference type="Pfam" id="PF02397">
    <property type="entry name" value="Bac_transf"/>
    <property type="match status" value="1"/>
</dbReference>
<dbReference type="RefSeq" id="WP_233676625.1">
    <property type="nucleotide sequence ID" value="NZ_JAJUOS010000006.1"/>
</dbReference>
<protein>
    <submittedName>
        <fullName evidence="5">Sugar transferase</fullName>
    </submittedName>
</protein>
<keyword evidence="3" id="KW-1133">Transmembrane helix</keyword>
<evidence type="ECO:0000256" key="3">
    <source>
        <dbReference type="SAM" id="Phobius"/>
    </source>
</evidence>
<comment type="similarity">
    <text evidence="1">Belongs to the bacterial sugar transferase family.</text>
</comment>
<evidence type="ECO:0000259" key="4">
    <source>
        <dbReference type="Pfam" id="PF02397"/>
    </source>
</evidence>
<dbReference type="InterPro" id="IPR003362">
    <property type="entry name" value="Bact_transf"/>
</dbReference>
<proteinExistence type="inferred from homology"/>
<dbReference type="EMBL" id="JAJUOS010000006">
    <property type="protein sequence ID" value="MCE5973636.1"/>
    <property type="molecule type" value="Genomic_DNA"/>
</dbReference>
<feature type="domain" description="Bacterial sugar transferase" evidence="4">
    <location>
        <begin position="5"/>
        <end position="200"/>
    </location>
</feature>
<evidence type="ECO:0000256" key="2">
    <source>
        <dbReference type="ARBA" id="ARBA00023169"/>
    </source>
</evidence>
<keyword evidence="5" id="KW-0808">Transferase</keyword>
<keyword evidence="6" id="KW-1185">Reference proteome</keyword>
<dbReference type="PANTHER" id="PTHR30576">
    <property type="entry name" value="COLANIC BIOSYNTHESIS UDP-GLUCOSE LIPID CARRIER TRANSFERASE"/>
    <property type="match status" value="1"/>
</dbReference>
<name>A0ABS8YUV3_9RHOB</name>
<sequence length="201" mass="23047">MTLEKRLFDLGFALLLLPLLAVAMVVVCALVALVEGRPILHRSERMKAPGEGFTLWKFRTMQVVEGDGGISGGHKAARVTRTGRFLRRTRLDELPQIWNILRGDLSFVGPRPPLREYVERYPQVYARVLRTRPGVTGLASLRYHQREERLLGHCATPEEADRIYCRRCIPAKARLDLFYQRHASVWFDLTLIGQTALRVIR</sequence>
<accession>A0ABS8YUV3</accession>
<gene>
    <name evidence="5" type="ORF">LZA78_09105</name>
</gene>
<keyword evidence="3" id="KW-0472">Membrane</keyword>
<keyword evidence="3" id="KW-0812">Transmembrane</keyword>
<evidence type="ECO:0000256" key="1">
    <source>
        <dbReference type="ARBA" id="ARBA00006464"/>
    </source>
</evidence>
<evidence type="ECO:0000313" key="6">
    <source>
        <dbReference type="Proteomes" id="UP001521181"/>
    </source>
</evidence>
<dbReference type="Proteomes" id="UP001521181">
    <property type="component" value="Unassembled WGS sequence"/>
</dbReference>
<dbReference type="GO" id="GO:0016740">
    <property type="term" value="F:transferase activity"/>
    <property type="evidence" value="ECO:0007669"/>
    <property type="project" value="UniProtKB-KW"/>
</dbReference>